<feature type="chain" id="PRO_5020227983" evidence="1">
    <location>
        <begin position="22"/>
        <end position="107"/>
    </location>
</feature>
<dbReference type="EMBL" id="SUMF01000002">
    <property type="protein sequence ID" value="TJZ77650.1"/>
    <property type="molecule type" value="Genomic_DNA"/>
</dbReference>
<dbReference type="Pfam" id="PF11191">
    <property type="entry name" value="DUF2782"/>
    <property type="match status" value="1"/>
</dbReference>
<dbReference type="Proteomes" id="UP000310016">
    <property type="component" value="Unassembled WGS sequence"/>
</dbReference>
<comment type="caution">
    <text evidence="2">The sequence shown here is derived from an EMBL/GenBank/DDBJ whole genome shotgun (WGS) entry which is preliminary data.</text>
</comment>
<dbReference type="OrthoDB" id="5296182at2"/>
<dbReference type="Gene3D" id="2.20.130.30">
    <property type="entry name" value="Protein of unknown function DUF2782"/>
    <property type="match status" value="1"/>
</dbReference>
<dbReference type="RefSeq" id="WP_136772124.1">
    <property type="nucleotide sequence ID" value="NZ_CP156074.1"/>
</dbReference>
<evidence type="ECO:0000256" key="1">
    <source>
        <dbReference type="SAM" id="SignalP"/>
    </source>
</evidence>
<proteinExistence type="predicted"/>
<dbReference type="AlphaFoldDB" id="A0A4U0Q9L8"/>
<accession>A0A4U0Q9L8</accession>
<feature type="signal peptide" evidence="1">
    <location>
        <begin position="1"/>
        <end position="21"/>
    </location>
</feature>
<protein>
    <submittedName>
        <fullName evidence="2">DUF2782 domain-containing protein</fullName>
    </submittedName>
</protein>
<name>A0A4U0Q9L8_9NEIS</name>
<gene>
    <name evidence="2" type="ORF">FAZ21_04825</name>
</gene>
<organism evidence="2 3">
    <name type="scientific">Chitiniphilus eburneus</name>
    <dbReference type="NCBI Taxonomy" id="2571148"/>
    <lineage>
        <taxon>Bacteria</taxon>
        <taxon>Pseudomonadati</taxon>
        <taxon>Pseudomonadota</taxon>
        <taxon>Betaproteobacteria</taxon>
        <taxon>Neisseriales</taxon>
        <taxon>Chitinibacteraceae</taxon>
        <taxon>Chitiniphilus</taxon>
    </lineage>
</organism>
<evidence type="ECO:0000313" key="3">
    <source>
        <dbReference type="Proteomes" id="UP000310016"/>
    </source>
</evidence>
<keyword evidence="1" id="KW-0732">Signal</keyword>
<evidence type="ECO:0000313" key="2">
    <source>
        <dbReference type="EMBL" id="TJZ77650.1"/>
    </source>
</evidence>
<keyword evidence="3" id="KW-1185">Reference proteome</keyword>
<dbReference type="InterPro" id="IPR021357">
    <property type="entry name" value="DUF2782"/>
</dbReference>
<reference evidence="2 3" key="1">
    <citation type="submission" date="2019-04" db="EMBL/GenBank/DDBJ databases">
        <title>Chitiniphilus eburnea sp. nov., a novel chitinolytic bacterium isolated from aquaculture sludge.</title>
        <authorList>
            <person name="Sheng M."/>
        </authorList>
    </citation>
    <scope>NUCLEOTIDE SEQUENCE [LARGE SCALE GENOMIC DNA]</scope>
    <source>
        <strain evidence="2 3">HX-2-15</strain>
    </source>
</reference>
<sequence>MPVSPRYLACLLSLLAAVAIAADDTPPPMPDEGADAATAEEPEVRIIEKDDATVAEYRIQGKLYMMRVTPRVGKPYVLIDREGDGRFDREDGGGANISVPRWVLFEW</sequence>